<evidence type="ECO:0000256" key="4">
    <source>
        <dbReference type="ARBA" id="ARBA00022989"/>
    </source>
</evidence>
<feature type="transmembrane region" description="Helical" evidence="7">
    <location>
        <begin position="406"/>
        <end position="426"/>
    </location>
</feature>
<evidence type="ECO:0000256" key="6">
    <source>
        <dbReference type="SAM" id="MobiDB-lite"/>
    </source>
</evidence>
<sequence>MSLPPPIERDPAMPQGHGVSESAAETDAVPARLWRATALQVAGRFYGSACTFVTLALLARALVGEDFGRYTFYLAIFALLDALVDFGTGTVAVRRSAADNWATAPVLKAARSIRLRIALVSFAAVTTFAFAIGEPGAQFIAIAALYPLTHVWELSATVFKNRLAWGIPVAIRAAAATFRLVAVFALLAFDVETPGAYLAATAAGSALANLLLHRAAWPLLPKPTIAIQPARGVFAEAWPLGIALIAQQAYFYVDNVFVRAIDGTVELGRYNAAVRVMSFLIMVAQYASLTGLPWLTRRRAAGDLGVAAARLGQPLSAIAGLGCGLALPLARPILEGLFGEPFGAATASLQWLLGATAAVYAGATLLTAVVSLGRPKFVLMIAVGALALNVVGNGILVPMYGHEGAAIATLGTEIAVAVASAAVLAVHAPSFARTRPWAWLLGPVGFALGAAASGAIAGH</sequence>
<comment type="subcellular location">
    <subcellularLocation>
        <location evidence="1">Cell membrane</location>
        <topology evidence="1">Multi-pass membrane protein</topology>
    </subcellularLocation>
</comment>
<evidence type="ECO:0000256" key="3">
    <source>
        <dbReference type="ARBA" id="ARBA00022692"/>
    </source>
</evidence>
<feature type="transmembrane region" description="Helical" evidence="7">
    <location>
        <begin position="438"/>
        <end position="457"/>
    </location>
</feature>
<dbReference type="PANTHER" id="PTHR30250">
    <property type="entry name" value="PST FAMILY PREDICTED COLANIC ACID TRANSPORTER"/>
    <property type="match status" value="1"/>
</dbReference>
<evidence type="ECO:0000256" key="7">
    <source>
        <dbReference type="SAM" id="Phobius"/>
    </source>
</evidence>
<gene>
    <name evidence="8" type="ORF">Pla133_19330</name>
</gene>
<feature type="transmembrane region" description="Helical" evidence="7">
    <location>
        <begin position="349"/>
        <end position="370"/>
    </location>
</feature>
<dbReference type="EMBL" id="CP036287">
    <property type="protein sequence ID" value="QDU66857.1"/>
    <property type="molecule type" value="Genomic_DNA"/>
</dbReference>
<feature type="region of interest" description="Disordered" evidence="6">
    <location>
        <begin position="1"/>
        <end position="21"/>
    </location>
</feature>
<keyword evidence="4 7" id="KW-1133">Transmembrane helix</keyword>
<dbReference type="Proteomes" id="UP000316921">
    <property type="component" value="Chromosome"/>
</dbReference>
<evidence type="ECO:0000313" key="8">
    <source>
        <dbReference type="EMBL" id="QDU66857.1"/>
    </source>
</evidence>
<evidence type="ECO:0000313" key="9">
    <source>
        <dbReference type="Proteomes" id="UP000316921"/>
    </source>
</evidence>
<dbReference type="RefSeq" id="WP_419192290.1">
    <property type="nucleotide sequence ID" value="NZ_CP036287.1"/>
</dbReference>
<dbReference type="Pfam" id="PF01943">
    <property type="entry name" value="Polysacc_synt"/>
    <property type="match status" value="1"/>
</dbReference>
<protein>
    <submittedName>
        <fullName evidence="8">Polysaccharide biosynthesis protein</fullName>
    </submittedName>
</protein>
<feature type="transmembrane region" description="Helical" evidence="7">
    <location>
        <begin position="377"/>
        <end position="400"/>
    </location>
</feature>
<feature type="transmembrane region" description="Helical" evidence="7">
    <location>
        <begin position="45"/>
        <end position="64"/>
    </location>
</feature>
<dbReference type="KEGG" id="pbap:Pla133_19330"/>
<evidence type="ECO:0000256" key="5">
    <source>
        <dbReference type="ARBA" id="ARBA00023136"/>
    </source>
</evidence>
<organism evidence="8 9">
    <name type="scientific">Engelhardtia mirabilis</name>
    <dbReference type="NCBI Taxonomy" id="2528011"/>
    <lineage>
        <taxon>Bacteria</taxon>
        <taxon>Pseudomonadati</taxon>
        <taxon>Planctomycetota</taxon>
        <taxon>Planctomycetia</taxon>
        <taxon>Planctomycetia incertae sedis</taxon>
        <taxon>Engelhardtia</taxon>
    </lineage>
</organism>
<feature type="transmembrane region" description="Helical" evidence="7">
    <location>
        <begin position="70"/>
        <end position="93"/>
    </location>
</feature>
<keyword evidence="5 7" id="KW-0472">Membrane</keyword>
<dbReference type="GO" id="GO:0005886">
    <property type="term" value="C:plasma membrane"/>
    <property type="evidence" value="ECO:0007669"/>
    <property type="project" value="UniProtKB-SubCell"/>
</dbReference>
<evidence type="ECO:0000256" key="1">
    <source>
        <dbReference type="ARBA" id="ARBA00004651"/>
    </source>
</evidence>
<keyword evidence="3 7" id="KW-0812">Transmembrane</keyword>
<dbReference type="InterPro" id="IPR050833">
    <property type="entry name" value="Poly_Biosynth_Transport"/>
</dbReference>
<keyword evidence="9" id="KW-1185">Reference proteome</keyword>
<reference evidence="8 9" key="1">
    <citation type="submission" date="2019-02" db="EMBL/GenBank/DDBJ databases">
        <title>Deep-cultivation of Planctomycetes and their phenomic and genomic characterization uncovers novel biology.</title>
        <authorList>
            <person name="Wiegand S."/>
            <person name="Jogler M."/>
            <person name="Boedeker C."/>
            <person name="Pinto D."/>
            <person name="Vollmers J."/>
            <person name="Rivas-Marin E."/>
            <person name="Kohn T."/>
            <person name="Peeters S.H."/>
            <person name="Heuer A."/>
            <person name="Rast P."/>
            <person name="Oberbeckmann S."/>
            <person name="Bunk B."/>
            <person name="Jeske O."/>
            <person name="Meyerdierks A."/>
            <person name="Storesund J.E."/>
            <person name="Kallscheuer N."/>
            <person name="Luecker S."/>
            <person name="Lage O.M."/>
            <person name="Pohl T."/>
            <person name="Merkel B.J."/>
            <person name="Hornburger P."/>
            <person name="Mueller R.-W."/>
            <person name="Bruemmer F."/>
            <person name="Labrenz M."/>
            <person name="Spormann A.M."/>
            <person name="Op den Camp H."/>
            <person name="Overmann J."/>
            <person name="Amann R."/>
            <person name="Jetten M.S.M."/>
            <person name="Mascher T."/>
            <person name="Medema M.H."/>
            <person name="Devos D.P."/>
            <person name="Kaster A.-K."/>
            <person name="Ovreas L."/>
            <person name="Rohde M."/>
            <person name="Galperin M.Y."/>
            <person name="Jogler C."/>
        </authorList>
    </citation>
    <scope>NUCLEOTIDE SEQUENCE [LARGE SCALE GENOMIC DNA]</scope>
    <source>
        <strain evidence="8 9">Pla133</strain>
    </source>
</reference>
<proteinExistence type="predicted"/>
<dbReference type="PANTHER" id="PTHR30250:SF11">
    <property type="entry name" value="O-ANTIGEN TRANSPORTER-RELATED"/>
    <property type="match status" value="1"/>
</dbReference>
<feature type="transmembrane region" description="Helical" evidence="7">
    <location>
        <begin position="113"/>
        <end position="133"/>
    </location>
</feature>
<evidence type="ECO:0000256" key="2">
    <source>
        <dbReference type="ARBA" id="ARBA00022475"/>
    </source>
</evidence>
<keyword evidence="2" id="KW-1003">Cell membrane</keyword>
<name>A0A518BIQ2_9BACT</name>
<dbReference type="AlphaFoldDB" id="A0A518BIQ2"/>
<feature type="transmembrane region" description="Helical" evidence="7">
    <location>
        <begin position="273"/>
        <end position="295"/>
    </location>
</feature>
<feature type="transmembrane region" description="Helical" evidence="7">
    <location>
        <begin position="139"/>
        <end position="159"/>
    </location>
</feature>
<accession>A0A518BIQ2</accession>
<dbReference type="InterPro" id="IPR002797">
    <property type="entry name" value="Polysacc_synth"/>
</dbReference>
<feature type="transmembrane region" description="Helical" evidence="7">
    <location>
        <begin position="307"/>
        <end position="329"/>
    </location>
</feature>